<dbReference type="HOGENOM" id="CLU_081765_0_0_0"/>
<dbReference type="OrthoDB" id="3240019at2"/>
<dbReference type="KEGG" id="fgi:OP10G_0284"/>
<dbReference type="Proteomes" id="UP000027982">
    <property type="component" value="Chromosome"/>
</dbReference>
<name>A0A068NJM7_FIMGI</name>
<protein>
    <recommendedName>
        <fullName evidence="3">AbiEi antitoxin C-terminal domain-containing protein</fullName>
    </recommendedName>
</protein>
<accession>A0A068NJM7</accession>
<dbReference type="EMBL" id="CP007139">
    <property type="protein sequence ID" value="AIE83652.1"/>
    <property type="molecule type" value="Genomic_DNA"/>
</dbReference>
<evidence type="ECO:0000313" key="2">
    <source>
        <dbReference type="Proteomes" id="UP000027982"/>
    </source>
</evidence>
<dbReference type="RefSeq" id="WP_025227677.1">
    <property type="nucleotide sequence ID" value="NZ_CP007139.1"/>
</dbReference>
<evidence type="ECO:0008006" key="3">
    <source>
        <dbReference type="Google" id="ProtNLM"/>
    </source>
</evidence>
<organism evidence="1 2">
    <name type="scientific">Fimbriimonas ginsengisoli Gsoil 348</name>
    <dbReference type="NCBI Taxonomy" id="661478"/>
    <lineage>
        <taxon>Bacteria</taxon>
        <taxon>Bacillati</taxon>
        <taxon>Armatimonadota</taxon>
        <taxon>Fimbriimonadia</taxon>
        <taxon>Fimbriimonadales</taxon>
        <taxon>Fimbriimonadaceae</taxon>
        <taxon>Fimbriimonas</taxon>
    </lineage>
</organism>
<keyword evidence="2" id="KW-1185">Reference proteome</keyword>
<reference evidence="1 2" key="1">
    <citation type="journal article" date="2014" name="PLoS ONE">
        <title>The first complete genome sequence of the class fimbriimonadia in the phylum armatimonadetes.</title>
        <authorList>
            <person name="Hu Z.Y."/>
            <person name="Wang Y.Z."/>
            <person name="Im W.T."/>
            <person name="Wang S.Y."/>
            <person name="Zhao G.P."/>
            <person name="Zheng H.J."/>
            <person name="Quan Z.X."/>
        </authorList>
    </citation>
    <scope>NUCLEOTIDE SEQUENCE [LARGE SCALE GENOMIC DNA]</scope>
    <source>
        <strain evidence="1">Gsoil 348</strain>
    </source>
</reference>
<dbReference type="AlphaFoldDB" id="A0A068NJM7"/>
<gene>
    <name evidence="1" type="ORF">OP10G_0284</name>
</gene>
<sequence>MRQDRFSQRLEEICAYFESYPQRVFSKPEITGLLLALQPEWSLPRRMTTDVFLLRMSEKTPLMHVPVAFPRRTHNYWTWGEVDPLDLLMHLDSRCFASHLTAAEFHGLTNSPSESLYINIEQPKGSDTDASLEQYRIDAAFKRPPRVSNTFGELDGKRVYLLNGKNTNQYGVETLEHKDSKGERTYKLKVTNLERTLIDMTVRPQYSGGVDGCLEAFKNAALRLSVPKLCDALARIGHVYPYHQSVGFYMEASGRYGANDLRLLKEFPQEFDFYLDNQIEDPHYVPEWRLHVPSRFTNLGH</sequence>
<dbReference type="eggNOG" id="COG5340">
    <property type="taxonomic scope" value="Bacteria"/>
</dbReference>
<proteinExistence type="predicted"/>
<evidence type="ECO:0000313" key="1">
    <source>
        <dbReference type="EMBL" id="AIE83652.1"/>
    </source>
</evidence>